<protein>
    <submittedName>
        <fullName evidence="1">Uncharacterized protein</fullName>
    </submittedName>
</protein>
<reference evidence="1 2" key="1">
    <citation type="journal article" date="2021" name="Sci. Rep.">
        <title>The genome of the diatom Chaetoceros tenuissimus carries an ancient integrated fragment of an extant virus.</title>
        <authorList>
            <person name="Hongo Y."/>
            <person name="Kimura K."/>
            <person name="Takaki Y."/>
            <person name="Yoshida Y."/>
            <person name="Baba S."/>
            <person name="Kobayashi G."/>
            <person name="Nagasaki K."/>
            <person name="Hano T."/>
            <person name="Tomaru Y."/>
        </authorList>
    </citation>
    <scope>NUCLEOTIDE SEQUENCE [LARGE SCALE GENOMIC DNA]</scope>
    <source>
        <strain evidence="1 2">NIES-3715</strain>
    </source>
</reference>
<gene>
    <name evidence="1" type="ORF">CTEN210_07939</name>
</gene>
<dbReference type="AlphaFoldDB" id="A0AAD3CT53"/>
<accession>A0AAD3CT53</accession>
<organism evidence="1 2">
    <name type="scientific">Chaetoceros tenuissimus</name>
    <dbReference type="NCBI Taxonomy" id="426638"/>
    <lineage>
        <taxon>Eukaryota</taxon>
        <taxon>Sar</taxon>
        <taxon>Stramenopiles</taxon>
        <taxon>Ochrophyta</taxon>
        <taxon>Bacillariophyta</taxon>
        <taxon>Coscinodiscophyceae</taxon>
        <taxon>Chaetocerotophycidae</taxon>
        <taxon>Chaetocerotales</taxon>
        <taxon>Chaetocerotaceae</taxon>
        <taxon>Chaetoceros</taxon>
    </lineage>
</organism>
<evidence type="ECO:0000313" key="2">
    <source>
        <dbReference type="Proteomes" id="UP001054902"/>
    </source>
</evidence>
<dbReference type="PANTHER" id="PTHR21024:SF0">
    <property type="entry name" value="ELECTRON TRANSFER FLAVOPROTEIN REGULATORY FACTOR 1"/>
    <property type="match status" value="1"/>
</dbReference>
<dbReference type="PANTHER" id="PTHR21024">
    <property type="entry name" value="GROWTH HORMONE-INDUCIBLE SOLUBLE PROTEIN-RELATED"/>
    <property type="match status" value="1"/>
</dbReference>
<proteinExistence type="predicted"/>
<dbReference type="InterPro" id="IPR052000">
    <property type="entry name" value="ETFRF1"/>
</dbReference>
<dbReference type="Proteomes" id="UP001054902">
    <property type="component" value="Unassembled WGS sequence"/>
</dbReference>
<evidence type="ECO:0000313" key="1">
    <source>
        <dbReference type="EMBL" id="GFH51463.1"/>
    </source>
</evidence>
<dbReference type="EMBL" id="BLLK01000045">
    <property type="protein sequence ID" value="GFH51463.1"/>
    <property type="molecule type" value="Genomic_DNA"/>
</dbReference>
<dbReference type="GO" id="GO:0005739">
    <property type="term" value="C:mitochondrion"/>
    <property type="evidence" value="ECO:0007669"/>
    <property type="project" value="TreeGrafter"/>
</dbReference>
<dbReference type="GO" id="GO:0090324">
    <property type="term" value="P:negative regulation of oxidative phosphorylation"/>
    <property type="evidence" value="ECO:0007669"/>
    <property type="project" value="InterPro"/>
</dbReference>
<dbReference type="GO" id="GO:0022904">
    <property type="term" value="P:respiratory electron transport chain"/>
    <property type="evidence" value="ECO:0007669"/>
    <property type="project" value="TreeGrafter"/>
</dbReference>
<comment type="caution">
    <text evidence="1">The sequence shown here is derived from an EMBL/GenBank/DDBJ whole genome shotgun (WGS) entry which is preliminary data.</text>
</comment>
<name>A0AAD3CT53_9STRA</name>
<keyword evidence="2" id="KW-1185">Reference proteome</keyword>
<sequence length="115" mass="13561">MHPLVRDLYKRAITVGRDYPHSQGLNFVRETWKKALRDPSNFDVNDERIKNNPVEYEKALRKAVGRGRYAIREMIGVIQMKKFRTMKRRYGAGNNLPQDSDVQRIQNACKDLIRK</sequence>